<keyword evidence="2" id="KW-1133">Transmembrane helix</keyword>
<name>A0A4U5JDU0_9EURY</name>
<protein>
    <recommendedName>
        <fullName evidence="3">DUF7847 domain-containing protein</fullName>
    </recommendedName>
</protein>
<dbReference type="Proteomes" id="UP000308037">
    <property type="component" value="Unassembled WGS sequence"/>
</dbReference>
<keyword evidence="2" id="KW-0812">Transmembrane</keyword>
<comment type="caution">
    <text evidence="4">The sequence shown here is derived from an EMBL/GenBank/DDBJ whole genome shotgun (WGS) entry which is preliminary data.</text>
</comment>
<evidence type="ECO:0000256" key="1">
    <source>
        <dbReference type="SAM" id="MobiDB-lite"/>
    </source>
</evidence>
<keyword evidence="2" id="KW-0472">Membrane</keyword>
<feature type="transmembrane region" description="Helical" evidence="2">
    <location>
        <begin position="21"/>
        <end position="47"/>
    </location>
</feature>
<feature type="domain" description="DUF7847" evidence="3">
    <location>
        <begin position="4"/>
        <end position="259"/>
    </location>
</feature>
<feature type="transmembrane region" description="Helical" evidence="2">
    <location>
        <begin position="236"/>
        <end position="258"/>
    </location>
</feature>
<reference evidence="4 5" key="1">
    <citation type="submission" date="2019-04" db="EMBL/GenBank/DDBJ databases">
        <title>Natronomonas sp. F20-122 a newhaloarchaeon isolated from a saline saltern of Isla Bacuta, Huelva, Spain.</title>
        <authorList>
            <person name="Duran-Viseras A."/>
            <person name="Sanchez-Porro C."/>
            <person name="Ventosa A."/>
        </authorList>
    </citation>
    <scope>NUCLEOTIDE SEQUENCE [LARGE SCALE GENOMIC DNA]</scope>
    <source>
        <strain evidence="4 5">F20-122</strain>
    </source>
</reference>
<evidence type="ECO:0000313" key="4">
    <source>
        <dbReference type="EMBL" id="TKR26456.1"/>
    </source>
</evidence>
<dbReference type="EMBL" id="QKNX01000002">
    <property type="protein sequence ID" value="TKR26456.1"/>
    <property type="molecule type" value="Genomic_DNA"/>
</dbReference>
<gene>
    <name evidence="4" type="ORF">DM868_08205</name>
</gene>
<dbReference type="OrthoDB" id="205869at2157"/>
<feature type="region of interest" description="Disordered" evidence="1">
    <location>
        <begin position="262"/>
        <end position="289"/>
    </location>
</feature>
<accession>A0A4U5JDU0</accession>
<dbReference type="Pfam" id="PF25231">
    <property type="entry name" value="DUF7847"/>
    <property type="match status" value="1"/>
</dbReference>
<dbReference type="RefSeq" id="WP_137276372.1">
    <property type="nucleotide sequence ID" value="NZ_QKNX01000002.1"/>
</dbReference>
<keyword evidence="5" id="KW-1185">Reference proteome</keyword>
<feature type="transmembrane region" description="Helical" evidence="2">
    <location>
        <begin position="160"/>
        <end position="176"/>
    </location>
</feature>
<sequence length="289" mass="30250">MGIDIGQALREGASRTAAKDGLVLAVAFAGIALLTTVLLQSLTVTLFDSMLSFLQGMSPQEMGIDPAEYEQMISEFEMALENVRSTSPFALGLSAGAAFAGILVLALVAEAASIVAVRVFATESAESASRALVTENILLATLNGFVGGIVVWGLIIVGSLFFLLPGIVLAVLFYFLRQEIALKDKNFVQAMADSWRLTKGNRIEVFIIGVVLVIVSRLEEVSSAAVGTVSTPAGTIVAAIVGGLLTAFGAAVVTRAYAQIDDSAEPSEPEPEDEPDPYDAALGPDDLPR</sequence>
<evidence type="ECO:0000256" key="2">
    <source>
        <dbReference type="SAM" id="Phobius"/>
    </source>
</evidence>
<feature type="transmembrane region" description="Helical" evidence="2">
    <location>
        <begin position="197"/>
        <end position="216"/>
    </location>
</feature>
<evidence type="ECO:0000313" key="5">
    <source>
        <dbReference type="Proteomes" id="UP000308037"/>
    </source>
</evidence>
<organism evidence="4 5">
    <name type="scientific">Natronomonas salsuginis</name>
    <dbReference type="NCBI Taxonomy" id="2217661"/>
    <lineage>
        <taxon>Archaea</taxon>
        <taxon>Methanobacteriati</taxon>
        <taxon>Methanobacteriota</taxon>
        <taxon>Stenosarchaea group</taxon>
        <taxon>Halobacteria</taxon>
        <taxon>Halobacteriales</taxon>
        <taxon>Natronomonadaceae</taxon>
        <taxon>Natronomonas</taxon>
    </lineage>
</organism>
<proteinExistence type="predicted"/>
<feature type="compositionally biased region" description="Acidic residues" evidence="1">
    <location>
        <begin position="262"/>
        <end position="277"/>
    </location>
</feature>
<dbReference type="InterPro" id="IPR057169">
    <property type="entry name" value="DUF7847"/>
</dbReference>
<dbReference type="AlphaFoldDB" id="A0A4U5JDU0"/>
<feature type="transmembrane region" description="Helical" evidence="2">
    <location>
        <begin position="133"/>
        <end position="154"/>
    </location>
</feature>
<evidence type="ECO:0000259" key="3">
    <source>
        <dbReference type="Pfam" id="PF25231"/>
    </source>
</evidence>
<feature type="transmembrane region" description="Helical" evidence="2">
    <location>
        <begin position="97"/>
        <end position="121"/>
    </location>
</feature>